<sequence length="137" mass="15807">MEEMKRWKVPAFRNWENCDEMPITRYFDSVSHAGTSFFGEEDLFKVPVAMPMKHGYPYGGHCRRKVRQGNGVGVEKQLMKQGRGFDAIAGTPRRRKAPMAVDEDLYKIPPELLYQKPKRKKLLRKLLSGCMGLNCIN</sequence>
<keyword evidence="2" id="KW-1185">Reference proteome</keyword>
<dbReference type="PANTHER" id="PTHR33699:SF3">
    <property type="entry name" value="OS06G0347300 PROTEIN"/>
    <property type="match status" value="1"/>
</dbReference>
<accession>A0A2I0VJD5</accession>
<protein>
    <submittedName>
        <fullName evidence="1">Uncharacterized protein</fullName>
    </submittedName>
</protein>
<reference evidence="1 2" key="1">
    <citation type="journal article" date="2016" name="Sci. Rep.">
        <title>The Dendrobium catenatum Lindl. genome sequence provides insights into polysaccharide synthase, floral development and adaptive evolution.</title>
        <authorList>
            <person name="Zhang G.Q."/>
            <person name="Xu Q."/>
            <person name="Bian C."/>
            <person name="Tsai W.C."/>
            <person name="Yeh C.M."/>
            <person name="Liu K.W."/>
            <person name="Yoshida K."/>
            <person name="Zhang L.S."/>
            <person name="Chang S.B."/>
            <person name="Chen F."/>
            <person name="Shi Y."/>
            <person name="Su Y.Y."/>
            <person name="Zhang Y.Q."/>
            <person name="Chen L.J."/>
            <person name="Yin Y."/>
            <person name="Lin M."/>
            <person name="Huang H."/>
            <person name="Deng H."/>
            <person name="Wang Z.W."/>
            <person name="Zhu S.L."/>
            <person name="Zhao X."/>
            <person name="Deng C."/>
            <person name="Niu S.C."/>
            <person name="Huang J."/>
            <person name="Wang M."/>
            <person name="Liu G.H."/>
            <person name="Yang H.J."/>
            <person name="Xiao X.J."/>
            <person name="Hsiao Y.Y."/>
            <person name="Wu W.L."/>
            <person name="Chen Y.Y."/>
            <person name="Mitsuda N."/>
            <person name="Ohme-Takagi M."/>
            <person name="Luo Y.B."/>
            <person name="Van de Peer Y."/>
            <person name="Liu Z.J."/>
        </authorList>
    </citation>
    <scope>NUCLEOTIDE SEQUENCE [LARGE SCALE GENOMIC DNA]</scope>
    <source>
        <tissue evidence="1">The whole plant</tissue>
    </source>
</reference>
<reference evidence="1 2" key="2">
    <citation type="journal article" date="2017" name="Nature">
        <title>The Apostasia genome and the evolution of orchids.</title>
        <authorList>
            <person name="Zhang G.Q."/>
            <person name="Liu K.W."/>
            <person name="Li Z."/>
            <person name="Lohaus R."/>
            <person name="Hsiao Y.Y."/>
            <person name="Niu S.C."/>
            <person name="Wang J.Y."/>
            <person name="Lin Y.C."/>
            <person name="Xu Q."/>
            <person name="Chen L.J."/>
            <person name="Yoshida K."/>
            <person name="Fujiwara S."/>
            <person name="Wang Z.W."/>
            <person name="Zhang Y.Q."/>
            <person name="Mitsuda N."/>
            <person name="Wang M."/>
            <person name="Liu G.H."/>
            <person name="Pecoraro L."/>
            <person name="Huang H.X."/>
            <person name="Xiao X.J."/>
            <person name="Lin M."/>
            <person name="Wu X.Y."/>
            <person name="Wu W.L."/>
            <person name="Chen Y.Y."/>
            <person name="Chang S.B."/>
            <person name="Sakamoto S."/>
            <person name="Ohme-Takagi M."/>
            <person name="Yagi M."/>
            <person name="Zeng S.J."/>
            <person name="Shen C.Y."/>
            <person name="Yeh C.M."/>
            <person name="Luo Y.B."/>
            <person name="Tsai W.C."/>
            <person name="Van de Peer Y."/>
            <person name="Liu Z.J."/>
        </authorList>
    </citation>
    <scope>NUCLEOTIDE SEQUENCE [LARGE SCALE GENOMIC DNA]</scope>
    <source>
        <tissue evidence="1">The whole plant</tissue>
    </source>
</reference>
<evidence type="ECO:0000313" key="2">
    <source>
        <dbReference type="Proteomes" id="UP000233837"/>
    </source>
</evidence>
<dbReference type="AlphaFoldDB" id="A0A2I0VJD5"/>
<dbReference type="EMBL" id="KZ503482">
    <property type="protein sequence ID" value="PKU63528.1"/>
    <property type="molecule type" value="Genomic_DNA"/>
</dbReference>
<name>A0A2I0VJD5_9ASPA</name>
<dbReference type="Proteomes" id="UP000233837">
    <property type="component" value="Unassembled WGS sequence"/>
</dbReference>
<evidence type="ECO:0000313" key="1">
    <source>
        <dbReference type="EMBL" id="PKU63528.1"/>
    </source>
</evidence>
<proteinExistence type="predicted"/>
<organism evidence="1 2">
    <name type="scientific">Dendrobium catenatum</name>
    <dbReference type="NCBI Taxonomy" id="906689"/>
    <lineage>
        <taxon>Eukaryota</taxon>
        <taxon>Viridiplantae</taxon>
        <taxon>Streptophyta</taxon>
        <taxon>Embryophyta</taxon>
        <taxon>Tracheophyta</taxon>
        <taxon>Spermatophyta</taxon>
        <taxon>Magnoliopsida</taxon>
        <taxon>Liliopsida</taxon>
        <taxon>Asparagales</taxon>
        <taxon>Orchidaceae</taxon>
        <taxon>Epidendroideae</taxon>
        <taxon>Malaxideae</taxon>
        <taxon>Dendrobiinae</taxon>
        <taxon>Dendrobium</taxon>
    </lineage>
</organism>
<gene>
    <name evidence="1" type="ORF">MA16_Dca026187</name>
</gene>
<dbReference type="PANTHER" id="PTHR33699">
    <property type="entry name" value="EXPRESSED PROTEIN"/>
    <property type="match status" value="1"/>
</dbReference>